<evidence type="ECO:0000313" key="5">
    <source>
        <dbReference type="Proteomes" id="UP000548476"/>
    </source>
</evidence>
<dbReference type="PANTHER" id="PTHR43963:SF6">
    <property type="entry name" value="CHAIN DEHYDROGENASE FAMILY PROTEIN, PUTATIVE (AFU_ORTHOLOGUE AFUA_3G15350)-RELATED"/>
    <property type="match status" value="1"/>
</dbReference>
<comment type="similarity">
    <text evidence="1">Belongs to the short-chain dehydrogenases/reductases (SDR) family.</text>
</comment>
<evidence type="ECO:0000256" key="2">
    <source>
        <dbReference type="ARBA" id="ARBA00022857"/>
    </source>
</evidence>
<accession>A0A841FMD0</accession>
<dbReference type="PANTHER" id="PTHR43963">
    <property type="entry name" value="CARBONYL REDUCTASE 1-RELATED"/>
    <property type="match status" value="1"/>
</dbReference>
<dbReference type="RefSeq" id="WP_184787573.1">
    <property type="nucleotide sequence ID" value="NZ_BONT01000068.1"/>
</dbReference>
<evidence type="ECO:0000256" key="3">
    <source>
        <dbReference type="ARBA" id="ARBA00023002"/>
    </source>
</evidence>
<evidence type="ECO:0000313" key="4">
    <source>
        <dbReference type="EMBL" id="MBB6034702.1"/>
    </source>
</evidence>
<dbReference type="InterPro" id="IPR036291">
    <property type="entry name" value="NAD(P)-bd_dom_sf"/>
</dbReference>
<dbReference type="SUPFAM" id="SSF51735">
    <property type="entry name" value="NAD(P)-binding Rossmann-fold domains"/>
    <property type="match status" value="1"/>
</dbReference>
<dbReference type="PRINTS" id="PR00081">
    <property type="entry name" value="GDHRDH"/>
</dbReference>
<comment type="caution">
    <text evidence="4">The sequence shown here is derived from an EMBL/GenBank/DDBJ whole genome shotgun (WGS) entry which is preliminary data.</text>
</comment>
<keyword evidence="3" id="KW-0560">Oxidoreductase</keyword>
<reference evidence="4 5" key="1">
    <citation type="submission" date="2020-08" db="EMBL/GenBank/DDBJ databases">
        <title>Genomic Encyclopedia of Type Strains, Phase IV (KMG-IV): sequencing the most valuable type-strain genomes for metagenomic binning, comparative biology and taxonomic classification.</title>
        <authorList>
            <person name="Goeker M."/>
        </authorList>
    </citation>
    <scope>NUCLEOTIDE SEQUENCE [LARGE SCALE GENOMIC DNA]</scope>
    <source>
        <strain evidence="4 5">YIM 65646</strain>
    </source>
</reference>
<sequence length="276" mass="28930">MSTVALVTGGNQGLGLALVRGLSERLGPDAVVYLAARDPKRGRAAVSRLRGEGLTARPALLDVTDDASVTALAAAIAEEHGGIDIVLSNAAARISPELRAAAQVGGFVDTNNHGTTRMLKAFVPLLRDGGRYVVVASFFGTLSQLDPRLHGRFDTANMSLEDVTAVMDEYTAAVGDGTAAGAGWPDWINVPSKVGQVASMRVMARELAGDGRGIVINAACPGLVDTPASRPWFADMSAAKSPDDAAEDVLWLALLPKAAREPYGELVQYRTVVPWL</sequence>
<dbReference type="Proteomes" id="UP000548476">
    <property type="component" value="Unassembled WGS sequence"/>
</dbReference>
<dbReference type="InterPro" id="IPR002347">
    <property type="entry name" value="SDR_fam"/>
</dbReference>
<gene>
    <name evidence="4" type="ORF">HNR73_002556</name>
</gene>
<keyword evidence="5" id="KW-1185">Reference proteome</keyword>
<name>A0A841FMD0_9ACTN</name>
<evidence type="ECO:0000256" key="1">
    <source>
        <dbReference type="ARBA" id="ARBA00006484"/>
    </source>
</evidence>
<dbReference type="AlphaFoldDB" id="A0A841FMD0"/>
<dbReference type="GO" id="GO:0016491">
    <property type="term" value="F:oxidoreductase activity"/>
    <property type="evidence" value="ECO:0007669"/>
    <property type="project" value="UniProtKB-KW"/>
</dbReference>
<organism evidence="4 5">
    <name type="scientific">Phytomonospora endophytica</name>
    <dbReference type="NCBI Taxonomy" id="714109"/>
    <lineage>
        <taxon>Bacteria</taxon>
        <taxon>Bacillati</taxon>
        <taxon>Actinomycetota</taxon>
        <taxon>Actinomycetes</taxon>
        <taxon>Micromonosporales</taxon>
        <taxon>Micromonosporaceae</taxon>
        <taxon>Phytomonospora</taxon>
    </lineage>
</organism>
<dbReference type="Pfam" id="PF00106">
    <property type="entry name" value="adh_short"/>
    <property type="match status" value="1"/>
</dbReference>
<proteinExistence type="inferred from homology"/>
<keyword evidence="2" id="KW-0521">NADP</keyword>
<dbReference type="Gene3D" id="3.40.50.720">
    <property type="entry name" value="NAD(P)-binding Rossmann-like Domain"/>
    <property type="match status" value="1"/>
</dbReference>
<dbReference type="EMBL" id="JACHGT010000005">
    <property type="protein sequence ID" value="MBB6034702.1"/>
    <property type="molecule type" value="Genomic_DNA"/>
</dbReference>
<protein>
    <submittedName>
        <fullName evidence="4">NAD(P)-dependent dehydrogenase (Short-subunit alcohol dehydrogenase family)</fullName>
    </submittedName>
</protein>